<organism evidence="2 3">
    <name type="scientific">Gymnopilus dilepis</name>
    <dbReference type="NCBI Taxonomy" id="231916"/>
    <lineage>
        <taxon>Eukaryota</taxon>
        <taxon>Fungi</taxon>
        <taxon>Dikarya</taxon>
        <taxon>Basidiomycota</taxon>
        <taxon>Agaricomycotina</taxon>
        <taxon>Agaricomycetes</taxon>
        <taxon>Agaricomycetidae</taxon>
        <taxon>Agaricales</taxon>
        <taxon>Agaricineae</taxon>
        <taxon>Hymenogastraceae</taxon>
        <taxon>Gymnopilus</taxon>
    </lineage>
</organism>
<comment type="caution">
    <text evidence="2">The sequence shown here is derived from an EMBL/GenBank/DDBJ whole genome shotgun (WGS) entry which is preliminary data.</text>
</comment>
<sequence length="106" mass="11626">MSSESFDPSTTEPAAVSASQTKASNESEAPQPPSIYIFNLGSTKWKQSNDGPFQGETLLECFTNALRCIKARGYRVQGAMYSPDGANIFIDTEDELWDDSVNIHSQ</sequence>
<protein>
    <submittedName>
        <fullName evidence="2">Uncharacterized protein</fullName>
    </submittedName>
</protein>
<dbReference type="InParanoid" id="A0A409Y4V4"/>
<feature type="compositionally biased region" description="Polar residues" evidence="1">
    <location>
        <begin position="1"/>
        <end position="28"/>
    </location>
</feature>
<reference evidence="2 3" key="1">
    <citation type="journal article" date="2018" name="Evol. Lett.">
        <title>Horizontal gene cluster transfer increased hallucinogenic mushroom diversity.</title>
        <authorList>
            <person name="Reynolds H.T."/>
            <person name="Vijayakumar V."/>
            <person name="Gluck-Thaler E."/>
            <person name="Korotkin H.B."/>
            <person name="Matheny P.B."/>
            <person name="Slot J.C."/>
        </authorList>
    </citation>
    <scope>NUCLEOTIDE SEQUENCE [LARGE SCALE GENOMIC DNA]</scope>
    <source>
        <strain evidence="2 3">SRW20</strain>
    </source>
</reference>
<dbReference type="EMBL" id="NHYE01001153">
    <property type="protein sequence ID" value="PPQ98022.1"/>
    <property type="molecule type" value="Genomic_DNA"/>
</dbReference>
<dbReference type="OrthoDB" id="3021093at2759"/>
<name>A0A409Y4V4_9AGAR</name>
<evidence type="ECO:0000313" key="2">
    <source>
        <dbReference type="EMBL" id="PPQ98022.1"/>
    </source>
</evidence>
<accession>A0A409Y4V4</accession>
<proteinExistence type="predicted"/>
<dbReference type="AlphaFoldDB" id="A0A409Y4V4"/>
<feature type="region of interest" description="Disordered" evidence="1">
    <location>
        <begin position="1"/>
        <end position="35"/>
    </location>
</feature>
<keyword evidence="3" id="KW-1185">Reference proteome</keyword>
<dbReference type="Proteomes" id="UP000284706">
    <property type="component" value="Unassembled WGS sequence"/>
</dbReference>
<evidence type="ECO:0000313" key="3">
    <source>
        <dbReference type="Proteomes" id="UP000284706"/>
    </source>
</evidence>
<evidence type="ECO:0000256" key="1">
    <source>
        <dbReference type="SAM" id="MobiDB-lite"/>
    </source>
</evidence>
<gene>
    <name evidence="2" type="ORF">CVT26_003084</name>
</gene>